<dbReference type="GO" id="GO:0008705">
    <property type="term" value="F:methionine synthase activity"/>
    <property type="evidence" value="ECO:0007669"/>
    <property type="project" value="InterPro"/>
</dbReference>
<protein>
    <recommendedName>
        <fullName evidence="3">Vitamin B12 dependent methionine synthase, activation domain</fullName>
    </recommendedName>
</protein>
<sequence>MKIFIPEKVHYMPPKKIYLARTGAVYSKVLNDEKLMEVANSIYLKGLQIAKPVVYWNIYDKSSLRSDMIPSKYHAYKIFLIFVSTLGREVDEEIENLSKISTLQATLLDSWGSEALESLNDNFEKFFKKEHKAELTMRFSPGYGDLDLTVNKDYVKLLGIEDKIRVLDSGLMIPRKTTTCIAAIIE</sequence>
<gene>
    <name evidence="1" type="ORF">SAMN02745226_01819</name>
</gene>
<evidence type="ECO:0000313" key="1">
    <source>
        <dbReference type="EMBL" id="SHN68299.1"/>
    </source>
</evidence>
<evidence type="ECO:0008006" key="3">
    <source>
        <dbReference type="Google" id="ProtNLM"/>
    </source>
</evidence>
<proteinExistence type="predicted"/>
<dbReference type="RefSeq" id="WP_245789671.1">
    <property type="nucleotide sequence ID" value="NZ_FRDJ01000013.1"/>
</dbReference>
<dbReference type="Proteomes" id="UP000184207">
    <property type="component" value="Unassembled WGS sequence"/>
</dbReference>
<dbReference type="EMBL" id="FRDJ01000013">
    <property type="protein sequence ID" value="SHN68299.1"/>
    <property type="molecule type" value="Genomic_DNA"/>
</dbReference>
<dbReference type="AlphaFoldDB" id="A0A1M7TC03"/>
<dbReference type="SUPFAM" id="SSF56507">
    <property type="entry name" value="Methionine synthase activation domain-like"/>
    <property type="match status" value="1"/>
</dbReference>
<accession>A0A1M7TC03</accession>
<dbReference type="STRING" id="1121883.SAMN02745226_01819"/>
<evidence type="ECO:0000313" key="2">
    <source>
        <dbReference type="Proteomes" id="UP000184207"/>
    </source>
</evidence>
<dbReference type="InterPro" id="IPR037010">
    <property type="entry name" value="VitB12-dep_Met_synth_activ_sf"/>
</dbReference>
<dbReference type="Gene3D" id="3.40.109.40">
    <property type="match status" value="1"/>
</dbReference>
<name>A0A1M7TC03_FERGO</name>
<keyword evidence="2" id="KW-1185">Reference proteome</keyword>
<organism evidence="1 2">
    <name type="scientific">Fervidobacterium gondwanense DSM 13020</name>
    <dbReference type="NCBI Taxonomy" id="1121883"/>
    <lineage>
        <taxon>Bacteria</taxon>
        <taxon>Thermotogati</taxon>
        <taxon>Thermotogota</taxon>
        <taxon>Thermotogae</taxon>
        <taxon>Thermotogales</taxon>
        <taxon>Fervidobacteriaceae</taxon>
        <taxon>Fervidobacterium</taxon>
    </lineage>
</organism>
<reference evidence="2" key="1">
    <citation type="submission" date="2016-12" db="EMBL/GenBank/DDBJ databases">
        <authorList>
            <person name="Varghese N."/>
            <person name="Submissions S."/>
        </authorList>
    </citation>
    <scope>NUCLEOTIDE SEQUENCE [LARGE SCALE GENOMIC DNA]</scope>
    <source>
        <strain evidence="2">DSM 13020</strain>
    </source>
</reference>